<keyword evidence="2" id="KW-1185">Reference proteome</keyword>
<reference evidence="1 2" key="1">
    <citation type="submission" date="2022-11" db="EMBL/GenBank/DDBJ databases">
        <title>Spartinivicinus poritis sp. nov., isolated from scleractinian coral Porites lutea.</title>
        <authorList>
            <person name="Zhang G."/>
            <person name="Cai L."/>
            <person name="Wei Q."/>
        </authorList>
    </citation>
    <scope>NUCLEOTIDE SEQUENCE [LARGE SCALE GENOMIC DNA]</scope>
    <source>
        <strain evidence="1 2">A2-2</strain>
    </source>
</reference>
<organism evidence="1 2">
    <name type="scientific">Spartinivicinus poritis</name>
    <dbReference type="NCBI Taxonomy" id="2994640"/>
    <lineage>
        <taxon>Bacteria</taxon>
        <taxon>Pseudomonadati</taxon>
        <taxon>Pseudomonadota</taxon>
        <taxon>Gammaproteobacteria</taxon>
        <taxon>Oceanospirillales</taxon>
        <taxon>Zooshikellaceae</taxon>
        <taxon>Spartinivicinus</taxon>
    </lineage>
</organism>
<gene>
    <name evidence="1" type="ORF">ORQ98_18040</name>
</gene>
<dbReference type="EMBL" id="JAPMOU010000025">
    <property type="protein sequence ID" value="MDE1463857.1"/>
    <property type="molecule type" value="Genomic_DNA"/>
</dbReference>
<comment type="caution">
    <text evidence="1">The sequence shown here is derived from an EMBL/GenBank/DDBJ whole genome shotgun (WGS) entry which is preliminary data.</text>
</comment>
<evidence type="ECO:0000313" key="2">
    <source>
        <dbReference type="Proteomes" id="UP001528823"/>
    </source>
</evidence>
<dbReference type="RefSeq" id="WP_274690191.1">
    <property type="nucleotide sequence ID" value="NZ_JAPMOU010000025.1"/>
</dbReference>
<name>A0ABT5UEB7_9GAMM</name>
<sequence length="54" mass="6279">MRTQPMITTKSPRPENLLYGAAIIDENGNEIPITEQMIMKACKRLEKAWVYKKK</sequence>
<dbReference type="NCBIfam" id="NF045613">
    <property type="entry name" value="PA1571_fam"/>
    <property type="match status" value="1"/>
</dbReference>
<dbReference type="Proteomes" id="UP001528823">
    <property type="component" value="Unassembled WGS sequence"/>
</dbReference>
<accession>A0ABT5UEB7</accession>
<protein>
    <submittedName>
        <fullName evidence="1">Uncharacterized protein</fullName>
    </submittedName>
</protein>
<proteinExistence type="predicted"/>
<dbReference type="InterPro" id="IPR054635">
    <property type="entry name" value="PA1571-like"/>
</dbReference>
<evidence type="ECO:0000313" key="1">
    <source>
        <dbReference type="EMBL" id="MDE1463857.1"/>
    </source>
</evidence>